<evidence type="ECO:0000313" key="1">
    <source>
        <dbReference type="EMBL" id="GBL96347.1"/>
    </source>
</evidence>
<name>A0A4Y2BXQ3_ARAVE</name>
<dbReference type="EMBL" id="BGPR01161146">
    <property type="protein sequence ID" value="GBL96347.1"/>
    <property type="molecule type" value="Genomic_DNA"/>
</dbReference>
<accession>A0A4Y2BXQ3</accession>
<sequence>MSYLQVKTKPRESETILIQASEVHCFRKLVRGLIRVLGIEPPEGRGPSVWDLGEGEKSGSESNELVASGCCFMRLSLSVRKEISLAIFILDILFRS</sequence>
<keyword evidence="2" id="KW-1185">Reference proteome</keyword>
<organism evidence="1 2">
    <name type="scientific">Araneus ventricosus</name>
    <name type="common">Orbweaver spider</name>
    <name type="synonym">Epeira ventricosa</name>
    <dbReference type="NCBI Taxonomy" id="182803"/>
    <lineage>
        <taxon>Eukaryota</taxon>
        <taxon>Metazoa</taxon>
        <taxon>Ecdysozoa</taxon>
        <taxon>Arthropoda</taxon>
        <taxon>Chelicerata</taxon>
        <taxon>Arachnida</taxon>
        <taxon>Araneae</taxon>
        <taxon>Araneomorphae</taxon>
        <taxon>Entelegynae</taxon>
        <taxon>Araneoidea</taxon>
        <taxon>Araneidae</taxon>
        <taxon>Araneus</taxon>
    </lineage>
</organism>
<comment type="caution">
    <text evidence="1">The sequence shown here is derived from an EMBL/GenBank/DDBJ whole genome shotgun (WGS) entry which is preliminary data.</text>
</comment>
<protein>
    <submittedName>
        <fullName evidence="1">Uncharacterized protein</fullName>
    </submittedName>
</protein>
<gene>
    <name evidence="1" type="ORF">AVEN_11868_1</name>
</gene>
<dbReference type="AlphaFoldDB" id="A0A4Y2BXQ3"/>
<proteinExistence type="predicted"/>
<dbReference type="Proteomes" id="UP000499080">
    <property type="component" value="Unassembled WGS sequence"/>
</dbReference>
<reference evidence="1 2" key="1">
    <citation type="journal article" date="2019" name="Sci. Rep.">
        <title>Orb-weaving spider Araneus ventricosus genome elucidates the spidroin gene catalogue.</title>
        <authorList>
            <person name="Kono N."/>
            <person name="Nakamura H."/>
            <person name="Ohtoshi R."/>
            <person name="Moran D.A.P."/>
            <person name="Shinohara A."/>
            <person name="Yoshida Y."/>
            <person name="Fujiwara M."/>
            <person name="Mori M."/>
            <person name="Tomita M."/>
            <person name="Arakawa K."/>
        </authorList>
    </citation>
    <scope>NUCLEOTIDE SEQUENCE [LARGE SCALE GENOMIC DNA]</scope>
</reference>
<evidence type="ECO:0000313" key="2">
    <source>
        <dbReference type="Proteomes" id="UP000499080"/>
    </source>
</evidence>